<evidence type="ECO:0000256" key="1">
    <source>
        <dbReference type="SAM" id="SignalP"/>
    </source>
</evidence>
<dbReference type="Pfam" id="PF12937">
    <property type="entry name" value="F-box-like"/>
    <property type="match status" value="1"/>
</dbReference>
<dbReference type="Gene3D" id="1.20.1280.50">
    <property type="match status" value="1"/>
</dbReference>
<dbReference type="SMART" id="SM00256">
    <property type="entry name" value="FBOX"/>
    <property type="match status" value="1"/>
</dbReference>
<feature type="chain" id="PRO_5007856035" description="F-box domain-containing protein" evidence="1">
    <location>
        <begin position="20"/>
        <end position="502"/>
    </location>
</feature>
<evidence type="ECO:0000313" key="4">
    <source>
        <dbReference type="Proteomes" id="UP000077266"/>
    </source>
</evidence>
<dbReference type="InterPro" id="IPR036047">
    <property type="entry name" value="F-box-like_dom_sf"/>
</dbReference>
<dbReference type="InParanoid" id="A0A165CH86"/>
<keyword evidence="1" id="KW-0732">Signal</keyword>
<evidence type="ECO:0000259" key="2">
    <source>
        <dbReference type="PROSITE" id="PS50181"/>
    </source>
</evidence>
<evidence type="ECO:0000313" key="3">
    <source>
        <dbReference type="EMBL" id="KZV82452.1"/>
    </source>
</evidence>
<dbReference type="Proteomes" id="UP000077266">
    <property type="component" value="Unassembled WGS sequence"/>
</dbReference>
<organism evidence="3 4">
    <name type="scientific">Exidia glandulosa HHB12029</name>
    <dbReference type="NCBI Taxonomy" id="1314781"/>
    <lineage>
        <taxon>Eukaryota</taxon>
        <taxon>Fungi</taxon>
        <taxon>Dikarya</taxon>
        <taxon>Basidiomycota</taxon>
        <taxon>Agaricomycotina</taxon>
        <taxon>Agaricomycetes</taxon>
        <taxon>Auriculariales</taxon>
        <taxon>Exidiaceae</taxon>
        <taxon>Exidia</taxon>
    </lineage>
</organism>
<feature type="signal peptide" evidence="1">
    <location>
        <begin position="1"/>
        <end position="19"/>
    </location>
</feature>
<protein>
    <recommendedName>
        <fullName evidence="2">F-box domain-containing protein</fullName>
    </recommendedName>
</protein>
<dbReference type="EMBL" id="KV426321">
    <property type="protein sequence ID" value="KZV82452.1"/>
    <property type="molecule type" value="Genomic_DNA"/>
</dbReference>
<name>A0A165CH86_EXIGL</name>
<gene>
    <name evidence="3" type="ORF">EXIGLDRAFT_754909</name>
</gene>
<accession>A0A165CH86</accession>
<dbReference type="AlphaFoldDB" id="A0A165CH86"/>
<sequence length="502" mass="57442">MQRYARFSLPAELLCIIFACLPLKERIAVTHVCHSWRQIALAARTELWAQIHWDGHRESPGSLTARLKRAGSVLIDLQLTLSKQSFDLDLVVAILGPYMHQLHSLKLTQNHRRLTYEDRVHLRTLLTRDAAPELTSLSVRVRDGLTVERPLFDNVTPKLNLVRLDCVRYLCPSGCHPTVTVLAQHLRRFDVVTHLPPALVPFPALEVLDISSRHYVVAFDPAYDEQKLLFPPQLDALIIECEDGPLDDPDVLEVLPYESLSEVEYIVTADVHRPAPNFPSWHERELFAGCYSPFSAYVKSENDQTDEEYEHDVDGVRLDVTFLDYDSRKRCFSAPHRMLDPSFLEVLGSLAITEYDLYLWYLRSSQNSASVLRMPDLHSLTIYLWDADEHKADRGWRSPFFITPPYGRVIDAPGMMYLELSANDAVTFDPVVITDFTAHFLGVQGPSLLEELGLCNVHLLEDRPSDIAHLVYLFQDIYYQVAPALWEDNIAHWSEEPPIDFS</sequence>
<dbReference type="InterPro" id="IPR001810">
    <property type="entry name" value="F-box_dom"/>
</dbReference>
<reference evidence="3 4" key="1">
    <citation type="journal article" date="2016" name="Mol. Biol. Evol.">
        <title>Comparative Genomics of Early-Diverging Mushroom-Forming Fungi Provides Insights into the Origins of Lignocellulose Decay Capabilities.</title>
        <authorList>
            <person name="Nagy L.G."/>
            <person name="Riley R."/>
            <person name="Tritt A."/>
            <person name="Adam C."/>
            <person name="Daum C."/>
            <person name="Floudas D."/>
            <person name="Sun H."/>
            <person name="Yadav J.S."/>
            <person name="Pangilinan J."/>
            <person name="Larsson K.H."/>
            <person name="Matsuura K."/>
            <person name="Barry K."/>
            <person name="Labutti K."/>
            <person name="Kuo R."/>
            <person name="Ohm R.A."/>
            <person name="Bhattacharya S.S."/>
            <person name="Shirouzu T."/>
            <person name="Yoshinaga Y."/>
            <person name="Martin F.M."/>
            <person name="Grigoriev I.V."/>
            <person name="Hibbett D.S."/>
        </authorList>
    </citation>
    <scope>NUCLEOTIDE SEQUENCE [LARGE SCALE GENOMIC DNA]</scope>
    <source>
        <strain evidence="3 4">HHB12029</strain>
    </source>
</reference>
<dbReference type="PROSITE" id="PS50181">
    <property type="entry name" value="FBOX"/>
    <property type="match status" value="1"/>
</dbReference>
<dbReference type="OrthoDB" id="3185626at2759"/>
<proteinExistence type="predicted"/>
<dbReference type="SUPFAM" id="SSF81383">
    <property type="entry name" value="F-box domain"/>
    <property type="match status" value="1"/>
</dbReference>
<keyword evidence="4" id="KW-1185">Reference proteome</keyword>
<feature type="domain" description="F-box" evidence="2">
    <location>
        <begin position="3"/>
        <end position="51"/>
    </location>
</feature>